<feature type="transmembrane region" description="Helical" evidence="15">
    <location>
        <begin position="440"/>
        <end position="464"/>
    </location>
</feature>
<evidence type="ECO:0000256" key="2">
    <source>
        <dbReference type="ARBA" id="ARBA00004651"/>
    </source>
</evidence>
<evidence type="ECO:0000313" key="18">
    <source>
        <dbReference type="Proteomes" id="UP000095597"/>
    </source>
</evidence>
<proteinExistence type="predicted"/>
<evidence type="ECO:0000256" key="7">
    <source>
        <dbReference type="ARBA" id="ARBA00022692"/>
    </source>
</evidence>
<reference evidence="17 18" key="1">
    <citation type="submission" date="2015-09" db="EMBL/GenBank/DDBJ databases">
        <authorList>
            <consortium name="Pathogen Informatics"/>
        </authorList>
    </citation>
    <scope>NUCLEOTIDE SEQUENCE [LARGE SCALE GENOMIC DNA]</scope>
    <source>
        <strain evidence="17 18">2789STDY5834961</strain>
    </source>
</reference>
<keyword evidence="7 15" id="KW-0812">Transmembrane</keyword>
<evidence type="ECO:0000256" key="3">
    <source>
        <dbReference type="ARBA" id="ARBA00012438"/>
    </source>
</evidence>
<feature type="transmembrane region" description="Helical" evidence="15">
    <location>
        <begin position="537"/>
        <end position="558"/>
    </location>
</feature>
<dbReference type="InterPro" id="IPR036097">
    <property type="entry name" value="HisK_dim/P_sf"/>
</dbReference>
<dbReference type="PANTHER" id="PTHR45528">
    <property type="entry name" value="SENSOR HISTIDINE KINASE CPXA"/>
    <property type="match status" value="1"/>
</dbReference>
<evidence type="ECO:0000256" key="4">
    <source>
        <dbReference type="ARBA" id="ARBA00022475"/>
    </source>
</evidence>
<evidence type="ECO:0000256" key="1">
    <source>
        <dbReference type="ARBA" id="ARBA00000085"/>
    </source>
</evidence>
<dbReference type="SUPFAM" id="SSF55874">
    <property type="entry name" value="ATPase domain of HSP90 chaperone/DNA topoisomerase II/histidine kinase"/>
    <property type="match status" value="1"/>
</dbReference>
<dbReference type="EC" id="2.7.13.3" evidence="3"/>
<accession>A0A173QTR2</accession>
<comment type="subcellular location">
    <subcellularLocation>
        <location evidence="2">Cell membrane</location>
        <topology evidence="2">Multi-pass membrane protein</topology>
    </subcellularLocation>
</comment>
<evidence type="ECO:0000256" key="12">
    <source>
        <dbReference type="ARBA" id="ARBA00023012"/>
    </source>
</evidence>
<feature type="domain" description="Histidine kinase" evidence="16">
    <location>
        <begin position="655"/>
        <end position="868"/>
    </location>
</feature>
<dbReference type="RefSeq" id="WP_055213015.1">
    <property type="nucleotide sequence ID" value="NZ_CYXO01000001.1"/>
</dbReference>
<keyword evidence="9" id="KW-0418">Kinase</keyword>
<keyword evidence="4" id="KW-1003">Cell membrane</keyword>
<dbReference type="InterPro" id="IPR050398">
    <property type="entry name" value="HssS/ArlS-like"/>
</dbReference>
<evidence type="ECO:0000256" key="11">
    <source>
        <dbReference type="ARBA" id="ARBA00022989"/>
    </source>
</evidence>
<dbReference type="InterPro" id="IPR005467">
    <property type="entry name" value="His_kinase_dom"/>
</dbReference>
<dbReference type="PROSITE" id="PS50109">
    <property type="entry name" value="HIS_KIN"/>
    <property type="match status" value="1"/>
</dbReference>
<feature type="transmembrane region" description="Helical" evidence="15">
    <location>
        <begin position="570"/>
        <end position="587"/>
    </location>
</feature>
<keyword evidence="6 17" id="KW-0808">Transferase</keyword>
<comment type="catalytic activity">
    <reaction evidence="1">
        <text>ATP + protein L-histidine = ADP + protein N-phospho-L-histidine.</text>
        <dbReference type="EC" id="2.7.13.3"/>
    </reaction>
</comment>
<evidence type="ECO:0000256" key="9">
    <source>
        <dbReference type="ARBA" id="ARBA00022777"/>
    </source>
</evidence>
<dbReference type="InterPro" id="IPR003594">
    <property type="entry name" value="HATPase_dom"/>
</dbReference>
<protein>
    <recommendedName>
        <fullName evidence="3">histidine kinase</fullName>
        <ecNumber evidence="3">2.7.13.3</ecNumber>
    </recommendedName>
</protein>
<evidence type="ECO:0000259" key="16">
    <source>
        <dbReference type="PROSITE" id="PS50109"/>
    </source>
</evidence>
<dbReference type="Pfam" id="PF00512">
    <property type="entry name" value="HisKA"/>
    <property type="match status" value="1"/>
</dbReference>
<evidence type="ECO:0000256" key="13">
    <source>
        <dbReference type="ARBA" id="ARBA00023136"/>
    </source>
</evidence>
<dbReference type="SUPFAM" id="SSF47384">
    <property type="entry name" value="Homodimeric domain of signal transducing histidine kinase"/>
    <property type="match status" value="1"/>
</dbReference>
<feature type="transmembrane region" description="Helical" evidence="15">
    <location>
        <begin position="12"/>
        <end position="32"/>
    </location>
</feature>
<sequence length="868" mass="98184">MKKWYRMPKAKLFLIVGAHVLAVIGVLCLLWATRYPILTQELFTADAAKSYEESNAFADSVANENYNILDEIRYQTLYDTDGKYDPDKIVDVAKYEDTGEITGKDETGLSFRLGDLYSWGKLISESMTDYDAARSKLDKQDCIIVCKRSDGTYHYFHYKDFKQMIDYGELSFVITGDSSADDILTELKQGEYQESNSGESRFRGLQDIDGKIAYINCWNYDGERVVGDYKTVNGETVLQLVNNSKEWNGKLNEAYRMINNSAETIYSDVDNYAVAQNQYQEGNTNITYLYVNLDNKTVITNKKKYQNFDNYKENLKKMKKSGKYVIVRPKLADYESNIEKAGKGDSMAQKWQETVAGYVDASDYIYVSVVDTDYPVKDNFYEQNEIFTRYGAGAKVAGILGMAAVAAYLVILVFLTIGAGKVKEDEEVYLMKFDHIKTELAAASVLLLWAVVALVGVKAGAFTWQNASGETIYMENVESYLPGIVVGSVEALYTCAMFLFGYLSLVRRIKAGTVWKNSVLRWLLIFVKEMFQNIRHLWKSIMGFAIFFMIHWLTYVFGSAGSSIWISNRLWAVILLIIDVAAFIWMVQKAKGTGKIKTGIEKIAGGEVDYQIPVNGLLAEHKEIAEKVNSIGEGLEAALAKSMKSERLKTDLITNVSHDIKTPLTSIINYVELLKQEDLKDPKIQRYIEVLEQKSQRLKTLTEDVVEASKVSSGNITLEFMNLNLVEMIQQTSGEFEEKFKARDLEEVMNLPNEEVVIRADGRRLWRVLSNIYNNAAKYAMQGTRVYADLEKKDGMAYFSLKNVSEQPLNISADELTERFIRGDVSRSTEGSGLGLSIAQSLTEMQGGTFELYLDGDLFKVTIKFPIS</sequence>
<dbReference type="PANTHER" id="PTHR45528:SF1">
    <property type="entry name" value="SENSOR HISTIDINE KINASE CPXA"/>
    <property type="match status" value="1"/>
</dbReference>
<dbReference type="Proteomes" id="UP000095597">
    <property type="component" value="Unassembled WGS sequence"/>
</dbReference>
<keyword evidence="13 15" id="KW-0472">Membrane</keyword>
<keyword evidence="5" id="KW-0597">Phosphoprotein</keyword>
<dbReference type="Gene3D" id="3.30.565.10">
    <property type="entry name" value="Histidine kinase-like ATPase, C-terminal domain"/>
    <property type="match status" value="1"/>
</dbReference>
<dbReference type="SMART" id="SM00388">
    <property type="entry name" value="HisKA"/>
    <property type="match status" value="1"/>
</dbReference>
<gene>
    <name evidence="17" type="primary">phoR_2</name>
    <name evidence="17" type="ORF">ERS852573_00048</name>
</gene>
<evidence type="ECO:0000256" key="6">
    <source>
        <dbReference type="ARBA" id="ARBA00022679"/>
    </source>
</evidence>
<dbReference type="GO" id="GO:0005524">
    <property type="term" value="F:ATP binding"/>
    <property type="evidence" value="ECO:0007669"/>
    <property type="project" value="UniProtKB-KW"/>
</dbReference>
<feature type="transmembrane region" description="Helical" evidence="15">
    <location>
        <begin position="396"/>
        <end position="419"/>
    </location>
</feature>
<evidence type="ECO:0000256" key="5">
    <source>
        <dbReference type="ARBA" id="ARBA00022553"/>
    </source>
</evidence>
<dbReference type="OrthoDB" id="9792991at2"/>
<keyword evidence="14" id="KW-0175">Coiled coil</keyword>
<keyword evidence="8" id="KW-0547">Nucleotide-binding</keyword>
<evidence type="ECO:0000313" key="17">
    <source>
        <dbReference type="EMBL" id="CUM69003.1"/>
    </source>
</evidence>
<feature type="coiled-coil region" evidence="14">
    <location>
        <begin position="684"/>
        <end position="711"/>
    </location>
</feature>
<evidence type="ECO:0000256" key="14">
    <source>
        <dbReference type="SAM" id="Coils"/>
    </source>
</evidence>
<dbReference type="SMART" id="SM00387">
    <property type="entry name" value="HATPase_c"/>
    <property type="match status" value="1"/>
</dbReference>
<feature type="transmembrane region" description="Helical" evidence="15">
    <location>
        <begin position="484"/>
        <end position="506"/>
    </location>
</feature>
<dbReference type="InterPro" id="IPR036890">
    <property type="entry name" value="HATPase_C_sf"/>
</dbReference>
<dbReference type="Gene3D" id="1.10.287.130">
    <property type="match status" value="1"/>
</dbReference>
<dbReference type="InterPro" id="IPR003661">
    <property type="entry name" value="HisK_dim/P_dom"/>
</dbReference>
<dbReference type="GO" id="GO:0005886">
    <property type="term" value="C:plasma membrane"/>
    <property type="evidence" value="ECO:0007669"/>
    <property type="project" value="UniProtKB-SubCell"/>
</dbReference>
<dbReference type="EMBL" id="CYXO01000001">
    <property type="protein sequence ID" value="CUM69003.1"/>
    <property type="molecule type" value="Genomic_DNA"/>
</dbReference>
<dbReference type="Pfam" id="PF02518">
    <property type="entry name" value="HATPase_c"/>
    <property type="match status" value="1"/>
</dbReference>
<keyword evidence="10" id="KW-0067">ATP-binding</keyword>
<evidence type="ECO:0000256" key="10">
    <source>
        <dbReference type="ARBA" id="ARBA00022840"/>
    </source>
</evidence>
<dbReference type="CDD" id="cd00082">
    <property type="entry name" value="HisKA"/>
    <property type="match status" value="1"/>
</dbReference>
<organism evidence="17 18">
    <name type="scientific">Dorea longicatena</name>
    <dbReference type="NCBI Taxonomy" id="88431"/>
    <lineage>
        <taxon>Bacteria</taxon>
        <taxon>Bacillati</taxon>
        <taxon>Bacillota</taxon>
        <taxon>Clostridia</taxon>
        <taxon>Lachnospirales</taxon>
        <taxon>Lachnospiraceae</taxon>
        <taxon>Dorea</taxon>
    </lineage>
</organism>
<evidence type="ECO:0000256" key="15">
    <source>
        <dbReference type="SAM" id="Phobius"/>
    </source>
</evidence>
<keyword evidence="12" id="KW-0902">Two-component regulatory system</keyword>
<keyword evidence="11 15" id="KW-1133">Transmembrane helix</keyword>
<dbReference type="AlphaFoldDB" id="A0A173QTR2"/>
<dbReference type="GO" id="GO:0000155">
    <property type="term" value="F:phosphorelay sensor kinase activity"/>
    <property type="evidence" value="ECO:0007669"/>
    <property type="project" value="InterPro"/>
</dbReference>
<evidence type="ECO:0000256" key="8">
    <source>
        <dbReference type="ARBA" id="ARBA00022741"/>
    </source>
</evidence>
<name>A0A173QTR2_9FIRM</name>